<comment type="caution">
    <text evidence="2">The sequence shown here is derived from an EMBL/GenBank/DDBJ whole genome shotgun (WGS) entry which is preliminary data.</text>
</comment>
<organism evidence="2 3">
    <name type="scientific">Striga asiatica</name>
    <name type="common">Asiatic witchweed</name>
    <name type="synonym">Buchnera asiatica</name>
    <dbReference type="NCBI Taxonomy" id="4170"/>
    <lineage>
        <taxon>Eukaryota</taxon>
        <taxon>Viridiplantae</taxon>
        <taxon>Streptophyta</taxon>
        <taxon>Embryophyta</taxon>
        <taxon>Tracheophyta</taxon>
        <taxon>Spermatophyta</taxon>
        <taxon>Magnoliopsida</taxon>
        <taxon>eudicotyledons</taxon>
        <taxon>Gunneridae</taxon>
        <taxon>Pentapetalae</taxon>
        <taxon>asterids</taxon>
        <taxon>lamiids</taxon>
        <taxon>Lamiales</taxon>
        <taxon>Orobanchaceae</taxon>
        <taxon>Buchnereae</taxon>
        <taxon>Striga</taxon>
    </lineage>
</organism>
<protein>
    <submittedName>
        <fullName evidence="2">Uncharacterized protein</fullName>
    </submittedName>
</protein>
<dbReference type="AlphaFoldDB" id="A0A5A7PWE9"/>
<keyword evidence="1" id="KW-0812">Transmembrane</keyword>
<dbReference type="EMBL" id="BKCP01005294">
    <property type="protein sequence ID" value="GER37203.1"/>
    <property type="molecule type" value="Genomic_DNA"/>
</dbReference>
<evidence type="ECO:0000256" key="1">
    <source>
        <dbReference type="SAM" id="Phobius"/>
    </source>
</evidence>
<keyword evidence="3" id="KW-1185">Reference proteome</keyword>
<accession>A0A5A7PWE9</accession>
<proteinExistence type="predicted"/>
<evidence type="ECO:0000313" key="3">
    <source>
        <dbReference type="Proteomes" id="UP000325081"/>
    </source>
</evidence>
<feature type="transmembrane region" description="Helical" evidence="1">
    <location>
        <begin position="74"/>
        <end position="94"/>
    </location>
</feature>
<keyword evidence="1" id="KW-0472">Membrane</keyword>
<dbReference type="Proteomes" id="UP000325081">
    <property type="component" value="Unassembled WGS sequence"/>
</dbReference>
<gene>
    <name evidence="2" type="ORF">STAS_13602</name>
</gene>
<reference evidence="3" key="1">
    <citation type="journal article" date="2019" name="Curr. Biol.">
        <title>Genome Sequence of Striga asiatica Provides Insight into the Evolution of Plant Parasitism.</title>
        <authorList>
            <person name="Yoshida S."/>
            <person name="Kim S."/>
            <person name="Wafula E.K."/>
            <person name="Tanskanen J."/>
            <person name="Kim Y.M."/>
            <person name="Honaas L."/>
            <person name="Yang Z."/>
            <person name="Spallek T."/>
            <person name="Conn C.E."/>
            <person name="Ichihashi Y."/>
            <person name="Cheong K."/>
            <person name="Cui S."/>
            <person name="Der J.P."/>
            <person name="Gundlach H."/>
            <person name="Jiao Y."/>
            <person name="Hori C."/>
            <person name="Ishida J.K."/>
            <person name="Kasahara H."/>
            <person name="Kiba T."/>
            <person name="Kim M.S."/>
            <person name="Koo N."/>
            <person name="Laohavisit A."/>
            <person name="Lee Y.H."/>
            <person name="Lumba S."/>
            <person name="McCourt P."/>
            <person name="Mortimer J.C."/>
            <person name="Mutuku J.M."/>
            <person name="Nomura T."/>
            <person name="Sasaki-Sekimoto Y."/>
            <person name="Seto Y."/>
            <person name="Wang Y."/>
            <person name="Wakatake T."/>
            <person name="Sakakibara H."/>
            <person name="Demura T."/>
            <person name="Yamaguchi S."/>
            <person name="Yoneyama K."/>
            <person name="Manabe R.I."/>
            <person name="Nelson D.C."/>
            <person name="Schulman A.H."/>
            <person name="Timko M.P."/>
            <person name="dePamphilis C.W."/>
            <person name="Choi D."/>
            <person name="Shirasu K."/>
        </authorList>
    </citation>
    <scope>NUCLEOTIDE SEQUENCE [LARGE SCALE GENOMIC DNA]</scope>
    <source>
        <strain evidence="3">cv. UVA1</strain>
    </source>
</reference>
<keyword evidence="1" id="KW-1133">Transmembrane helix</keyword>
<evidence type="ECO:0000313" key="2">
    <source>
        <dbReference type="EMBL" id="GER37203.1"/>
    </source>
</evidence>
<name>A0A5A7PWE9_STRAF</name>
<sequence length="144" mass="16387">MSINIRTTVASNLKNPPIFSVCKANKKKANMYIENEKENQIQLGVRSQALIDYLTQRRRKSKPLDSLSRALRDIHVIILFMVIGFFLLNTRVLLNSLPNIPLRATDRPSKFRLHLIDGGGMRLAHHLNICHVVDTLDCGQMGVR</sequence>